<dbReference type="EMBL" id="KN837337">
    <property type="protein sequence ID" value="KIJ27381.1"/>
    <property type="molecule type" value="Genomic_DNA"/>
</dbReference>
<feature type="transmembrane region" description="Helical" evidence="1">
    <location>
        <begin position="129"/>
        <end position="149"/>
    </location>
</feature>
<dbReference type="AlphaFoldDB" id="A0A0C9UPK0"/>
<feature type="transmembrane region" description="Helical" evidence="1">
    <location>
        <begin position="46"/>
        <end position="65"/>
    </location>
</feature>
<reference evidence="2 3" key="1">
    <citation type="submission" date="2014-06" db="EMBL/GenBank/DDBJ databases">
        <title>Evolutionary Origins and Diversification of the Mycorrhizal Mutualists.</title>
        <authorList>
            <consortium name="DOE Joint Genome Institute"/>
            <consortium name="Mycorrhizal Genomics Consortium"/>
            <person name="Kohler A."/>
            <person name="Kuo A."/>
            <person name="Nagy L.G."/>
            <person name="Floudas D."/>
            <person name="Copeland A."/>
            <person name="Barry K.W."/>
            <person name="Cichocki N."/>
            <person name="Veneault-Fourrey C."/>
            <person name="LaButti K."/>
            <person name="Lindquist E.A."/>
            <person name="Lipzen A."/>
            <person name="Lundell T."/>
            <person name="Morin E."/>
            <person name="Murat C."/>
            <person name="Riley R."/>
            <person name="Ohm R."/>
            <person name="Sun H."/>
            <person name="Tunlid A."/>
            <person name="Henrissat B."/>
            <person name="Grigoriev I.V."/>
            <person name="Hibbett D.S."/>
            <person name="Martin F."/>
        </authorList>
    </citation>
    <scope>NUCLEOTIDE SEQUENCE [LARGE SCALE GENOMIC DNA]</scope>
    <source>
        <strain evidence="2 3">SS14</strain>
    </source>
</reference>
<keyword evidence="3" id="KW-1185">Reference proteome</keyword>
<keyword evidence="1" id="KW-0812">Transmembrane</keyword>
<sequence>MVVDLEAQATSRTVFLVLHILGGHVGIPLLLLGIYFSRSVTRHPIFVNWCISWMIFSTAYLLIFYAGHITAPNPPFLLCVAQAAIIYATGAMVGTSTFIFFLYINAVVRKAVNQLEQLKLSTSCTVIKTQSLLIPYVSFLAVFCAELVVRARMRIGESAPLNQPGLRLHHRIEIRAHLGSGIGLSTFVVANILQIFTLTLVFRHWRSIGKHLKPTANGVNLSLIIRMSIFTLVTVIGVLVLAAFLGSFKGPIPNIVLASGPLWVVFIFGTSNDLLRVWCFWRDKAVNPPSDNLPIIDSSPV</sequence>
<protein>
    <submittedName>
        <fullName evidence="2">Uncharacterized protein</fullName>
    </submittedName>
</protein>
<dbReference type="HOGENOM" id="CLU_065186_3_0_1"/>
<gene>
    <name evidence="2" type="ORF">M422DRAFT_71670</name>
</gene>
<feature type="transmembrane region" description="Helical" evidence="1">
    <location>
        <begin position="85"/>
        <end position="108"/>
    </location>
</feature>
<organism evidence="2 3">
    <name type="scientific">Sphaerobolus stellatus (strain SS14)</name>
    <dbReference type="NCBI Taxonomy" id="990650"/>
    <lineage>
        <taxon>Eukaryota</taxon>
        <taxon>Fungi</taxon>
        <taxon>Dikarya</taxon>
        <taxon>Basidiomycota</taxon>
        <taxon>Agaricomycotina</taxon>
        <taxon>Agaricomycetes</taxon>
        <taxon>Phallomycetidae</taxon>
        <taxon>Geastrales</taxon>
        <taxon>Sphaerobolaceae</taxon>
        <taxon>Sphaerobolus</taxon>
    </lineage>
</organism>
<accession>A0A0C9UPK0</accession>
<evidence type="ECO:0000256" key="1">
    <source>
        <dbReference type="SAM" id="Phobius"/>
    </source>
</evidence>
<dbReference type="OrthoDB" id="3046318at2759"/>
<evidence type="ECO:0000313" key="2">
    <source>
        <dbReference type="EMBL" id="KIJ27381.1"/>
    </source>
</evidence>
<feature type="transmembrane region" description="Helical" evidence="1">
    <location>
        <begin position="252"/>
        <end position="275"/>
    </location>
</feature>
<proteinExistence type="predicted"/>
<keyword evidence="1" id="KW-1133">Transmembrane helix</keyword>
<feature type="transmembrane region" description="Helical" evidence="1">
    <location>
        <begin position="14"/>
        <end position="34"/>
    </location>
</feature>
<name>A0A0C9UPK0_SPHS4</name>
<feature type="transmembrane region" description="Helical" evidence="1">
    <location>
        <begin position="182"/>
        <end position="202"/>
    </location>
</feature>
<feature type="transmembrane region" description="Helical" evidence="1">
    <location>
        <begin position="223"/>
        <end position="246"/>
    </location>
</feature>
<keyword evidence="1" id="KW-0472">Membrane</keyword>
<evidence type="ECO:0000313" key="3">
    <source>
        <dbReference type="Proteomes" id="UP000054279"/>
    </source>
</evidence>
<dbReference type="Proteomes" id="UP000054279">
    <property type="component" value="Unassembled WGS sequence"/>
</dbReference>